<dbReference type="GO" id="GO:0000160">
    <property type="term" value="P:phosphorelay signal transduction system"/>
    <property type="evidence" value="ECO:0007669"/>
    <property type="project" value="InterPro"/>
</dbReference>
<gene>
    <name evidence="3" type="ORF">PAGU1579_01760</name>
</gene>
<evidence type="ECO:0000313" key="3">
    <source>
        <dbReference type="EMBL" id="GCL68407.1"/>
    </source>
</evidence>
<protein>
    <recommendedName>
        <fullName evidence="2">Response regulatory domain-containing protein</fullName>
    </recommendedName>
</protein>
<feature type="modified residue" description="4-aspartylphosphate" evidence="1">
    <location>
        <position position="58"/>
    </location>
</feature>
<dbReference type="SMART" id="SM00448">
    <property type="entry name" value="REC"/>
    <property type="match status" value="1"/>
</dbReference>
<organism evidence="3 4">
    <name type="scientific">Veillonella tobetsuensis</name>
    <dbReference type="NCBI Taxonomy" id="1110546"/>
    <lineage>
        <taxon>Bacteria</taxon>
        <taxon>Bacillati</taxon>
        <taxon>Bacillota</taxon>
        <taxon>Negativicutes</taxon>
        <taxon>Veillonellales</taxon>
        <taxon>Veillonellaceae</taxon>
        <taxon>Veillonella</taxon>
    </lineage>
</organism>
<evidence type="ECO:0000256" key="1">
    <source>
        <dbReference type="PROSITE-ProRule" id="PRU00169"/>
    </source>
</evidence>
<keyword evidence="4" id="KW-1185">Reference proteome</keyword>
<dbReference type="Pfam" id="PF00072">
    <property type="entry name" value="Response_reg"/>
    <property type="match status" value="1"/>
</dbReference>
<name>A0A480B7Z2_9FIRM</name>
<dbReference type="InterPro" id="IPR001789">
    <property type="entry name" value="Sig_transdc_resp-reg_receiver"/>
</dbReference>
<evidence type="ECO:0000259" key="2">
    <source>
        <dbReference type="PROSITE" id="PS50110"/>
    </source>
</evidence>
<proteinExistence type="predicted"/>
<keyword evidence="1" id="KW-0597">Phosphoprotein</keyword>
<accession>A0A480B7Z2</accession>
<evidence type="ECO:0000313" key="4">
    <source>
        <dbReference type="Proteomes" id="UP000303581"/>
    </source>
</evidence>
<dbReference type="AlphaFoldDB" id="A0A480B7Z2"/>
<dbReference type="EMBL" id="BJCR01000003">
    <property type="protein sequence ID" value="GCL68407.1"/>
    <property type="molecule type" value="Genomic_DNA"/>
</dbReference>
<dbReference type="PROSITE" id="PS50110">
    <property type="entry name" value="RESPONSE_REGULATORY"/>
    <property type="match status" value="1"/>
</dbReference>
<dbReference type="Gene3D" id="3.40.50.2300">
    <property type="match status" value="1"/>
</dbReference>
<dbReference type="SUPFAM" id="SSF52172">
    <property type="entry name" value="CheY-like"/>
    <property type="match status" value="1"/>
</dbReference>
<feature type="domain" description="Response regulatory" evidence="2">
    <location>
        <begin position="5"/>
        <end position="123"/>
    </location>
</feature>
<sequence>MSLFTIYIVDDEELIHNSLRSYIRRNFPDVEIVPFFSAVMFIRYLKKHNVENSLVILDHHFDIGISGSEAVGEIRRISKTLPIIFLTGVTDDSDITYTSDVNIHFKAKPISEMELRRTIKECIEVTETVSGLHDKVSSLELEVQSLAEQVQQTKQWAYDALQSLGVEKQGGIEDPKEWVEFQNNTLKYIEAIEHKETSNSRDKANIFKDIFDIFRKRYKRFDEKSIKFLATGEFLFEEHKEDYHIDFSPILIAYSKCFENVLTVFLKAKGLILDGENTTLGSCVYIIKNNLTSLGLKPADFSKWYRRMHSFLQLRNKAAHPSGVSKSDFEKAKAFLFNMTETNKSEYLLDFLQCAL</sequence>
<dbReference type="RefSeq" id="WP_137661492.1">
    <property type="nucleotide sequence ID" value="NZ_BJCR01000003.1"/>
</dbReference>
<dbReference type="CDD" id="cd00156">
    <property type="entry name" value="REC"/>
    <property type="match status" value="1"/>
</dbReference>
<dbReference type="InterPro" id="IPR011006">
    <property type="entry name" value="CheY-like_superfamily"/>
</dbReference>
<reference evidence="3 4" key="1">
    <citation type="submission" date="2019-03" db="EMBL/GenBank/DDBJ databases">
        <title>Draft genome sequences of two Veillonella tobetsuensis clinical isolates from intraoperative bronchial fluids of elderly patients with pulmonary carcinoma.</title>
        <authorList>
            <person name="Akiyama T."/>
        </authorList>
    </citation>
    <scope>NUCLEOTIDE SEQUENCE [LARGE SCALE GENOMIC DNA]</scope>
    <source>
        <strain evidence="3 4">PAGU 1579</strain>
    </source>
</reference>
<comment type="caution">
    <text evidence="3">The sequence shown here is derived from an EMBL/GenBank/DDBJ whole genome shotgun (WGS) entry which is preliminary data.</text>
</comment>
<dbReference type="Proteomes" id="UP000303581">
    <property type="component" value="Unassembled WGS sequence"/>
</dbReference>